<keyword evidence="4" id="KW-1185">Reference proteome</keyword>
<reference evidence="3 4" key="1">
    <citation type="submission" date="2020-11" db="EMBL/GenBank/DDBJ databases">
        <title>Pseudonocardia abyssalis sp. nov. and Pseudonocardia oceani sp. nov., description and phylogenomic analysis of two novel actinomycetes isolated from the deep Southern Ocean.</title>
        <authorList>
            <person name="Parra J."/>
        </authorList>
    </citation>
    <scope>NUCLEOTIDE SEQUENCE [LARGE SCALE GENOMIC DNA]</scope>
    <source>
        <strain evidence="4">KRD185</strain>
    </source>
</reference>
<evidence type="ECO:0008006" key="5">
    <source>
        <dbReference type="Google" id="ProtNLM"/>
    </source>
</evidence>
<accession>A0ABS6UCD5</accession>
<feature type="compositionally biased region" description="Gly residues" evidence="1">
    <location>
        <begin position="67"/>
        <end position="80"/>
    </location>
</feature>
<keyword evidence="2" id="KW-0472">Membrane</keyword>
<dbReference type="RefSeq" id="WP_218592651.1">
    <property type="nucleotide sequence ID" value="NZ_JADQDE010000214.1"/>
</dbReference>
<protein>
    <recommendedName>
        <fullName evidence="5">DUF5666 domain-containing protein</fullName>
    </recommendedName>
</protein>
<feature type="compositionally biased region" description="Basic and acidic residues" evidence="1">
    <location>
        <begin position="81"/>
        <end position="90"/>
    </location>
</feature>
<proteinExistence type="predicted"/>
<comment type="caution">
    <text evidence="3">The sequence shown here is derived from an EMBL/GenBank/DDBJ whole genome shotgun (WGS) entry which is preliminary data.</text>
</comment>
<evidence type="ECO:0000256" key="1">
    <source>
        <dbReference type="SAM" id="MobiDB-lite"/>
    </source>
</evidence>
<keyword evidence="2" id="KW-0812">Transmembrane</keyword>
<feature type="region of interest" description="Disordered" evidence="1">
    <location>
        <begin position="41"/>
        <end position="90"/>
    </location>
</feature>
<evidence type="ECO:0000313" key="4">
    <source>
        <dbReference type="Proteomes" id="UP000694300"/>
    </source>
</evidence>
<name>A0ABS6UCD5_9PSEU</name>
<keyword evidence="2" id="KW-1133">Transmembrane helix</keyword>
<dbReference type="Proteomes" id="UP000694300">
    <property type="component" value="Unassembled WGS sequence"/>
</dbReference>
<feature type="transmembrane region" description="Helical" evidence="2">
    <location>
        <begin position="18"/>
        <end position="40"/>
    </location>
</feature>
<dbReference type="EMBL" id="JADQDF010000001">
    <property type="protein sequence ID" value="MBW0129829.1"/>
    <property type="molecule type" value="Genomic_DNA"/>
</dbReference>
<organism evidence="3 4">
    <name type="scientific">Pseudonocardia oceani</name>
    <dbReference type="NCBI Taxonomy" id="2792013"/>
    <lineage>
        <taxon>Bacteria</taxon>
        <taxon>Bacillati</taxon>
        <taxon>Actinomycetota</taxon>
        <taxon>Actinomycetes</taxon>
        <taxon>Pseudonocardiales</taxon>
        <taxon>Pseudonocardiaceae</taxon>
        <taxon>Pseudonocardia</taxon>
    </lineage>
</organism>
<evidence type="ECO:0000256" key="2">
    <source>
        <dbReference type="SAM" id="Phobius"/>
    </source>
</evidence>
<evidence type="ECO:0000313" key="3">
    <source>
        <dbReference type="EMBL" id="MBW0129829.1"/>
    </source>
</evidence>
<sequence>MTGPTTTTRRWRRPRGRVLVIGAVVLAALVVAGVVAALLLPGGGPGRGDDRRGVPGIGLTGEYDELGPGGPGGPGGAGPGRGDRGPRGEEFADAPVLVGTVVSTSEGTLVLTPDGGAQRSLRTTDDTRVRGSGNAALGDLAPGERVVVRVDGTGDAATAVSVTAPQARVTGTVTALAGTSATVVAVDGRTVTVDLAGLGQQPAVGDVVVLTGTITDGVTLTADGVRILPRAS</sequence>
<gene>
    <name evidence="3" type="ORF">I4I82_19375</name>
</gene>